<dbReference type="OrthoDB" id="7866449at2759"/>
<organism evidence="3 4">
    <name type="scientific">Drosophila kikkawai</name>
    <name type="common">Fruit fly</name>
    <dbReference type="NCBI Taxonomy" id="30033"/>
    <lineage>
        <taxon>Eukaryota</taxon>
        <taxon>Metazoa</taxon>
        <taxon>Ecdysozoa</taxon>
        <taxon>Arthropoda</taxon>
        <taxon>Hexapoda</taxon>
        <taxon>Insecta</taxon>
        <taxon>Pterygota</taxon>
        <taxon>Neoptera</taxon>
        <taxon>Endopterygota</taxon>
        <taxon>Diptera</taxon>
        <taxon>Brachycera</taxon>
        <taxon>Muscomorpha</taxon>
        <taxon>Ephydroidea</taxon>
        <taxon>Drosophilidae</taxon>
        <taxon>Drosophila</taxon>
        <taxon>Sophophora</taxon>
    </lineage>
</organism>
<reference evidence="4" key="1">
    <citation type="submission" date="2025-08" db="UniProtKB">
        <authorList>
            <consortium name="RefSeq"/>
        </authorList>
    </citation>
    <scope>IDENTIFICATION</scope>
    <source>
        <strain evidence="4">14028-0561.14</strain>
        <tissue evidence="4">Whole fly</tissue>
    </source>
</reference>
<name>A0A6P4I6K8_DROKI</name>
<dbReference type="Proteomes" id="UP001652661">
    <property type="component" value="Chromosome 3L"/>
</dbReference>
<gene>
    <name evidence="4" type="primary">LOC108071889</name>
</gene>
<proteinExistence type="predicted"/>
<sequence>MPYHDRTKARLENEVSTLRHEVVALRSKQKQRRQEQMDQAVLQARLEQEIHELQTEVETLRLKRKMRESGGTEHNKLNQHIQKLDEHVTKQEHYIKFLEEQINRTRTKYQQRMTNVHQSADQLEEKLKKVRHEMRNIKEQAGEVDQLNKRVTCLSAKLERRDKIIAHYEAQHADFMKVIADLEKQVERQAGGDGGDGKEPKLTYGSELNSEDVKSEVKSPSPVCDPPKSKPGSYFASLATALRMKFDDA</sequence>
<evidence type="ECO:0000313" key="3">
    <source>
        <dbReference type="Proteomes" id="UP001652661"/>
    </source>
</evidence>
<feature type="region of interest" description="Disordered" evidence="2">
    <location>
        <begin position="188"/>
        <end position="232"/>
    </location>
</feature>
<evidence type="ECO:0000256" key="2">
    <source>
        <dbReference type="SAM" id="MobiDB-lite"/>
    </source>
</evidence>
<dbReference type="RefSeq" id="XP_017018306.1">
    <property type="nucleotide sequence ID" value="XM_017162817.3"/>
</dbReference>
<keyword evidence="3" id="KW-1185">Reference proteome</keyword>
<feature type="coiled-coil region" evidence="1">
    <location>
        <begin position="106"/>
        <end position="185"/>
    </location>
</feature>
<dbReference type="AlphaFoldDB" id="A0A6P4I6K8"/>
<evidence type="ECO:0000313" key="4">
    <source>
        <dbReference type="RefSeq" id="XP_017018306.1"/>
    </source>
</evidence>
<keyword evidence="1" id="KW-0175">Coiled coil</keyword>
<dbReference type="OMA" id="KYQQRMT"/>
<evidence type="ECO:0000256" key="1">
    <source>
        <dbReference type="SAM" id="Coils"/>
    </source>
</evidence>
<accession>A0A6P4I6K8</accession>
<dbReference type="GeneID" id="108071889"/>
<feature type="coiled-coil region" evidence="1">
    <location>
        <begin position="8"/>
        <end position="63"/>
    </location>
</feature>
<protein>
    <submittedName>
        <fullName evidence="4">Uncharacterized protein</fullName>
    </submittedName>
</protein>